<comment type="caution">
    <text evidence="7">The sequence shown here is derived from an EMBL/GenBank/DDBJ whole genome shotgun (WGS) entry which is preliminary data.</text>
</comment>
<reference evidence="7 8" key="1">
    <citation type="submission" date="2022-03" db="EMBL/GenBank/DDBJ databases">
        <title>Novel taxa within the pig intestine.</title>
        <authorList>
            <person name="Wylensek D."/>
            <person name="Bishof K."/>
            <person name="Afrizal A."/>
            <person name="Clavel T."/>
        </authorList>
    </citation>
    <scope>NUCLEOTIDE SEQUENCE [LARGE SCALE GENOMIC DNA]</scope>
    <source>
        <strain evidence="7 8">CLA-KB-P66</strain>
    </source>
</reference>
<dbReference type="EC" id="3.6.1.7" evidence="2 4"/>
<feature type="active site" evidence="4">
    <location>
        <position position="22"/>
    </location>
</feature>
<proteinExistence type="inferred from homology"/>
<evidence type="ECO:0000313" key="8">
    <source>
        <dbReference type="Proteomes" id="UP001275932"/>
    </source>
</evidence>
<comment type="catalytic activity">
    <reaction evidence="3 4">
        <text>an acyl phosphate + H2O = a carboxylate + phosphate + H(+)</text>
        <dbReference type="Rhea" id="RHEA:14965"/>
        <dbReference type="ChEBI" id="CHEBI:15377"/>
        <dbReference type="ChEBI" id="CHEBI:15378"/>
        <dbReference type="ChEBI" id="CHEBI:29067"/>
        <dbReference type="ChEBI" id="CHEBI:43474"/>
        <dbReference type="ChEBI" id="CHEBI:59918"/>
        <dbReference type="EC" id="3.6.1.7"/>
    </reaction>
</comment>
<dbReference type="Gene3D" id="3.30.70.100">
    <property type="match status" value="1"/>
</dbReference>
<dbReference type="PANTHER" id="PTHR47268">
    <property type="entry name" value="ACYLPHOSPHATASE"/>
    <property type="match status" value="1"/>
</dbReference>
<dbReference type="PANTHER" id="PTHR47268:SF4">
    <property type="entry name" value="ACYLPHOSPHATASE"/>
    <property type="match status" value="1"/>
</dbReference>
<dbReference type="InterPro" id="IPR001792">
    <property type="entry name" value="Acylphosphatase-like_dom"/>
</dbReference>
<dbReference type="GO" id="GO:0003998">
    <property type="term" value="F:acylphosphatase activity"/>
    <property type="evidence" value="ECO:0007669"/>
    <property type="project" value="UniProtKB-EC"/>
</dbReference>
<gene>
    <name evidence="7" type="ORF">MOX91_00425</name>
</gene>
<evidence type="ECO:0000256" key="4">
    <source>
        <dbReference type="PROSITE-ProRule" id="PRU00520"/>
    </source>
</evidence>
<dbReference type="EMBL" id="JALBUT010000001">
    <property type="protein sequence ID" value="MDX8414650.1"/>
    <property type="molecule type" value="Genomic_DNA"/>
</dbReference>
<evidence type="ECO:0000256" key="1">
    <source>
        <dbReference type="ARBA" id="ARBA00005614"/>
    </source>
</evidence>
<organism evidence="7 8">
    <name type="scientific">Intestinicryptomonas porci</name>
    <dbReference type="NCBI Taxonomy" id="2926320"/>
    <lineage>
        <taxon>Bacteria</taxon>
        <taxon>Pseudomonadati</taxon>
        <taxon>Verrucomicrobiota</taxon>
        <taxon>Opitutia</taxon>
        <taxon>Opitutales</taxon>
        <taxon>Intestinicryptomonaceae</taxon>
        <taxon>Intestinicryptomonas</taxon>
    </lineage>
</organism>
<dbReference type="InterPro" id="IPR020456">
    <property type="entry name" value="Acylphosphatase"/>
</dbReference>
<dbReference type="PROSITE" id="PS00151">
    <property type="entry name" value="ACYLPHOSPHATASE_2"/>
    <property type="match status" value="1"/>
</dbReference>
<accession>A0ABU4WDL0</accession>
<dbReference type="PROSITE" id="PS51160">
    <property type="entry name" value="ACYLPHOSPHATASE_3"/>
    <property type="match status" value="1"/>
</dbReference>
<dbReference type="Pfam" id="PF00708">
    <property type="entry name" value="Acylphosphatase"/>
    <property type="match status" value="1"/>
</dbReference>
<sequence>MAVEKFRKQVWFEGRVQGVGFRYKAHQIATAYDVAGFVKNLDDGRVHLCAVGDEREVDEYVEALKESMADFIKDSYERTDTTDLKYKGFKIEL</sequence>
<dbReference type="Proteomes" id="UP001275932">
    <property type="component" value="Unassembled WGS sequence"/>
</dbReference>
<protein>
    <recommendedName>
        <fullName evidence="2 4">acylphosphatase</fullName>
        <ecNumber evidence="2 4">3.6.1.7</ecNumber>
    </recommendedName>
</protein>
<evidence type="ECO:0000259" key="6">
    <source>
        <dbReference type="PROSITE" id="PS51160"/>
    </source>
</evidence>
<evidence type="ECO:0000313" key="7">
    <source>
        <dbReference type="EMBL" id="MDX8414650.1"/>
    </source>
</evidence>
<name>A0ABU4WDL0_9BACT</name>
<keyword evidence="4 7" id="KW-0378">Hydrolase</keyword>
<feature type="active site" evidence="4">
    <location>
        <position position="40"/>
    </location>
</feature>
<keyword evidence="8" id="KW-1185">Reference proteome</keyword>
<dbReference type="SUPFAM" id="SSF54975">
    <property type="entry name" value="Acylphosphatase/BLUF domain-like"/>
    <property type="match status" value="1"/>
</dbReference>
<evidence type="ECO:0000256" key="3">
    <source>
        <dbReference type="ARBA" id="ARBA00047645"/>
    </source>
</evidence>
<comment type="similarity">
    <text evidence="1 5">Belongs to the acylphosphatase family.</text>
</comment>
<evidence type="ECO:0000256" key="2">
    <source>
        <dbReference type="ARBA" id="ARBA00012150"/>
    </source>
</evidence>
<dbReference type="RefSeq" id="WP_370396100.1">
    <property type="nucleotide sequence ID" value="NZ_JALBUT010000001.1"/>
</dbReference>
<dbReference type="InterPro" id="IPR017968">
    <property type="entry name" value="Acylphosphatase_CS"/>
</dbReference>
<evidence type="ECO:0000256" key="5">
    <source>
        <dbReference type="RuleBase" id="RU004168"/>
    </source>
</evidence>
<feature type="domain" description="Acylphosphatase-like" evidence="6">
    <location>
        <begin position="7"/>
        <end position="93"/>
    </location>
</feature>
<dbReference type="InterPro" id="IPR036046">
    <property type="entry name" value="Acylphosphatase-like_dom_sf"/>
</dbReference>